<dbReference type="PANTHER" id="PTHR14052:SF0">
    <property type="entry name" value="ORIGIN RECOGNITION COMPLEX SUBUNIT 2"/>
    <property type="match status" value="1"/>
</dbReference>
<evidence type="ECO:0000313" key="9">
    <source>
        <dbReference type="EMBL" id="KAJ1911786.1"/>
    </source>
</evidence>
<organism evidence="9 10">
    <name type="scientific">Mycoemilia scoparia</name>
    <dbReference type="NCBI Taxonomy" id="417184"/>
    <lineage>
        <taxon>Eukaryota</taxon>
        <taxon>Fungi</taxon>
        <taxon>Fungi incertae sedis</taxon>
        <taxon>Zoopagomycota</taxon>
        <taxon>Kickxellomycotina</taxon>
        <taxon>Kickxellomycetes</taxon>
        <taxon>Kickxellales</taxon>
        <taxon>Kickxellaceae</taxon>
        <taxon>Mycoemilia</taxon>
    </lineage>
</organism>
<comment type="function">
    <text evidence="5">Component of the origin recognition complex (ORC) that binds origins of replication. DNA-binding is ATP-dependent. ORC is required to assemble the pre-replication complex necessary to initiate DNA replication.</text>
</comment>
<reference evidence="9" key="1">
    <citation type="submission" date="2022-07" db="EMBL/GenBank/DDBJ databases">
        <title>Phylogenomic reconstructions and comparative analyses of Kickxellomycotina fungi.</title>
        <authorList>
            <person name="Reynolds N.K."/>
            <person name="Stajich J.E."/>
            <person name="Barry K."/>
            <person name="Grigoriev I.V."/>
            <person name="Crous P."/>
            <person name="Smith M.E."/>
        </authorList>
    </citation>
    <scope>NUCLEOTIDE SEQUENCE</scope>
    <source>
        <strain evidence="9">NBRC 100468</strain>
    </source>
</reference>
<dbReference type="InterPro" id="IPR007220">
    <property type="entry name" value="ORC2"/>
</dbReference>
<dbReference type="AlphaFoldDB" id="A0A9W7ZRM1"/>
<evidence type="ECO:0000256" key="5">
    <source>
        <dbReference type="RuleBase" id="RU368084"/>
    </source>
</evidence>
<comment type="subcellular location">
    <subcellularLocation>
        <location evidence="1 5">Nucleus</location>
    </subcellularLocation>
</comment>
<feature type="region of interest" description="Disordered" evidence="6">
    <location>
        <begin position="1"/>
        <end position="24"/>
    </location>
</feature>
<name>A0A9W7ZRM1_9FUNG</name>
<sequence length="587" mass="66213">MATPRSKSCVKGRSRVDMGLTTTPNTSSRMVLKMASHLESMYTKENIKDREALDMLKMSSKENNNSGKVADAENIFGISNENDENSLHGAQLSGKLFYGFETPRKLKNKHEISASLKKGTGSRIVGTKNKMGEQKNKTPKISQENMKQGNEQSSNEGSSDDDEDDDGGDEENQPSQRLHFGSRAQNKNDRYAVVQTDNEDEEDELNQVVTNNGDENMLINDINGAVYEQYFHDLNKKKGQSKTSNNTLAKLPHLEPEEYQRLLNSVKPKHQVERQILLDVQQNQFFQWYFEIQCGYNLVFYGYGSKRNLLNKFSTQVLTDAPVIIVNGYFPSLNLRTILSKISNEIISDAYESDENTTISAGGKTLGSITEQATNIASYFSQPNRSLDKIYIVVHNIDGASLRKDVSQLTLAILASSPGIHLIASVDHINAPLMWDASLLSKFQWCWHDLTTFEPYSVETSFENLTMMLKSQETGVRGVIHVLASLTNNAKSIFKILVDHQLQNSSEDGEDGRADDYSTVGLPFQIYYTKCRECFLVSSELTFRSQLTEFRDHKIIHSKWLPDGSELLYMTLKSHQLKSILESIDLN</sequence>
<proteinExistence type="inferred from homology"/>
<dbReference type="GO" id="GO:0006260">
    <property type="term" value="P:DNA replication"/>
    <property type="evidence" value="ECO:0007669"/>
    <property type="project" value="UniProtKB-UniRule"/>
</dbReference>
<dbReference type="Proteomes" id="UP001150538">
    <property type="component" value="Unassembled WGS sequence"/>
</dbReference>
<evidence type="ECO:0000259" key="8">
    <source>
        <dbReference type="Pfam" id="PF24882"/>
    </source>
</evidence>
<keyword evidence="3 5" id="KW-0235">DNA replication</keyword>
<feature type="compositionally biased region" description="Low complexity" evidence="6">
    <location>
        <begin position="148"/>
        <end position="157"/>
    </location>
</feature>
<dbReference type="Pfam" id="PF24882">
    <property type="entry name" value="WHD_ORC2"/>
    <property type="match status" value="1"/>
</dbReference>
<comment type="caution">
    <text evidence="9">The sequence shown here is derived from an EMBL/GenBank/DDBJ whole genome shotgun (WGS) entry which is preliminary data.</text>
</comment>
<evidence type="ECO:0000256" key="6">
    <source>
        <dbReference type="SAM" id="MobiDB-lite"/>
    </source>
</evidence>
<feature type="domain" description="Origin recognition complex subunit 2 winged-helix" evidence="8">
    <location>
        <begin position="518"/>
        <end position="573"/>
    </location>
</feature>
<dbReference type="GO" id="GO:0005664">
    <property type="term" value="C:nuclear origin of replication recognition complex"/>
    <property type="evidence" value="ECO:0007669"/>
    <property type="project" value="UniProtKB-UniRule"/>
</dbReference>
<dbReference type="PANTHER" id="PTHR14052">
    <property type="entry name" value="ORIGIN RECOGNITION COMPLEX SUBUNIT 2"/>
    <property type="match status" value="1"/>
</dbReference>
<evidence type="ECO:0000256" key="4">
    <source>
        <dbReference type="ARBA" id="ARBA00023242"/>
    </source>
</evidence>
<gene>
    <name evidence="9" type="primary">ORC2</name>
    <name evidence="9" type="ORF">H4219_005829</name>
</gene>
<evidence type="ECO:0000256" key="2">
    <source>
        <dbReference type="ARBA" id="ARBA00007421"/>
    </source>
</evidence>
<dbReference type="OrthoDB" id="346673at2759"/>
<keyword evidence="4 5" id="KW-0539">Nucleus</keyword>
<dbReference type="InterPro" id="IPR056772">
    <property type="entry name" value="RecA-like_ORC2"/>
</dbReference>
<dbReference type="GO" id="GO:0003688">
    <property type="term" value="F:DNA replication origin binding"/>
    <property type="evidence" value="ECO:0007669"/>
    <property type="project" value="UniProtKB-UniRule"/>
</dbReference>
<feature type="compositionally biased region" description="Acidic residues" evidence="6">
    <location>
        <begin position="158"/>
        <end position="172"/>
    </location>
</feature>
<evidence type="ECO:0000313" key="10">
    <source>
        <dbReference type="Proteomes" id="UP001150538"/>
    </source>
</evidence>
<dbReference type="Pfam" id="PF04084">
    <property type="entry name" value="RecA-like_ORC2"/>
    <property type="match status" value="1"/>
</dbReference>
<evidence type="ECO:0000259" key="7">
    <source>
        <dbReference type="Pfam" id="PF04084"/>
    </source>
</evidence>
<keyword evidence="10" id="KW-1185">Reference proteome</keyword>
<evidence type="ECO:0000256" key="1">
    <source>
        <dbReference type="ARBA" id="ARBA00004123"/>
    </source>
</evidence>
<dbReference type="EMBL" id="JANBPU010000409">
    <property type="protein sequence ID" value="KAJ1911786.1"/>
    <property type="molecule type" value="Genomic_DNA"/>
</dbReference>
<evidence type="ECO:0000256" key="3">
    <source>
        <dbReference type="ARBA" id="ARBA00022705"/>
    </source>
</evidence>
<feature type="domain" description="Origin recognition complex subunit 2 RecA-like" evidence="7">
    <location>
        <begin position="274"/>
        <end position="450"/>
    </location>
</feature>
<accession>A0A9W7ZRM1</accession>
<protein>
    <recommendedName>
        <fullName evidence="5">Origin recognition complex subunit 2</fullName>
    </recommendedName>
</protein>
<feature type="region of interest" description="Disordered" evidence="6">
    <location>
        <begin position="110"/>
        <end position="189"/>
    </location>
</feature>
<comment type="subunit">
    <text evidence="5">Component of the origin recognition complex (ORC).</text>
</comment>
<dbReference type="InterPro" id="IPR056773">
    <property type="entry name" value="WHD_ORC2"/>
</dbReference>
<comment type="similarity">
    <text evidence="2 5">Belongs to the ORC2 family.</text>
</comment>